<dbReference type="Gene3D" id="3.40.50.300">
    <property type="entry name" value="P-loop containing nucleotide triphosphate hydrolases"/>
    <property type="match status" value="1"/>
</dbReference>
<proteinExistence type="inferred from homology"/>
<evidence type="ECO:0000256" key="1">
    <source>
        <dbReference type="ARBA" id="ARBA00007920"/>
    </source>
</evidence>
<dbReference type="Gene3D" id="3.40.50.1820">
    <property type="entry name" value="alpha/beta hydrolase"/>
    <property type="match status" value="1"/>
</dbReference>
<dbReference type="Pfam" id="PF22939">
    <property type="entry name" value="WHD_GPIID"/>
    <property type="match status" value="1"/>
</dbReference>
<sequence>MEWNFLSRSKSQSGKSTASSSKKPDYGLHIIVGRDSAATETIDIVAIHGLNGDYLRTWTDEATGTNWLKDHVPRIVPASRIMSFSYNSKLQFSKSTSDVLDFGDQLLECLLAERETVEESQRPLIFICHSLGGLVFKQAYLRALDNEKYMFLAKYVNGVFFFGTPHKGSSLANWSTKTARLLRMASLGTSTNAQLSIDLEPNSRLTQISRSFLDRCSNLHIVSCYETRKMDFLNALVVERDSAILGLEAEIKIPIESDHREICRFGDFNEKRFKVVKSRLDAMARTARTSTFLEMDGLMRALDTSNYEAHKSRNPSPVEGTCTWILEKPAYKAWLESASSFLLWMSADPGCGKSVLASFLIDHIMKSSRGDKTNVCYFFFKSDNLEQSEVATGIRAILHQLYGQQQNLASHAASQLRGGNLEAVETLWKAFISSIEHKDANPTICILDGLDECEPQSRGVLLRCITNYFEAQEGASNKVGQKPQLRLFISSRYENQIKVALDKPRKSANNLASRKTSKPYSMIRLRAEDETGAISSDISKVVAAKIEDLIDRGLPVGLLQNLQDELVERADRTFLWVSLVISLLEEKVENGASRRELDDIVRTRSIYSVYAALLASRPDLPKARKMLNLVLAATRPLTVEETSIALAVFPEEDNLRDTPAEKRFKHPGRLSFDDVEYELVYPYENHLKHLCGHFVRIIRNRVYLVHETAREFLLAENKSRLAAALDENTKAADEGLCSYSLEFQPETFQHTFSLVDANTILLDICVAFLYCLAKPSKSSQPGEASPDVNEFLSYAAQSWTIHHHRARRWLDERDSRYYQNLCHPLFPGFVRWIEEFWHPRGPPHIAGAPDDVQDYYIDFFNLDITPSLSYDGTDRQDNNDVSGSELSEGEGSEASEKEQEAGGMACGYGWTGERRDDLARLSMPSWRGVEANLSSNPGSLSNHYFPLRVDENGLVSLEFEPGRAGGPPENGR</sequence>
<feature type="region of interest" description="Disordered" evidence="3">
    <location>
        <begin position="870"/>
        <end position="909"/>
    </location>
</feature>
<evidence type="ECO:0000256" key="3">
    <source>
        <dbReference type="SAM" id="MobiDB-lite"/>
    </source>
</evidence>
<dbReference type="Proteomes" id="UP000652219">
    <property type="component" value="Unassembled WGS sequence"/>
</dbReference>
<accession>A0A8H6IZ69</accession>
<comment type="caution">
    <text evidence="7">The sequence shown here is derived from an EMBL/GenBank/DDBJ whole genome shotgun (WGS) entry which is preliminary data.</text>
</comment>
<evidence type="ECO:0000313" key="7">
    <source>
        <dbReference type="EMBL" id="KAF6803190.1"/>
    </source>
</evidence>
<dbReference type="InterPro" id="IPR007751">
    <property type="entry name" value="DUF676_lipase-like"/>
</dbReference>
<name>A0A8H6IZ69_9PEZI</name>
<gene>
    <name evidence="7" type="ORF">CSOJ01_11055</name>
</gene>
<evidence type="ECO:0000256" key="2">
    <source>
        <dbReference type="ARBA" id="ARBA00022737"/>
    </source>
</evidence>
<dbReference type="SUPFAM" id="SSF53474">
    <property type="entry name" value="alpha/beta-Hydrolases"/>
    <property type="match status" value="1"/>
</dbReference>
<dbReference type="InterPro" id="IPR054471">
    <property type="entry name" value="GPIID_WHD"/>
</dbReference>
<dbReference type="Pfam" id="PF05057">
    <property type="entry name" value="DUF676"/>
    <property type="match status" value="1"/>
</dbReference>
<feature type="domain" description="GPI inositol-deacylase winged helix" evidence="5">
    <location>
        <begin position="622"/>
        <end position="718"/>
    </location>
</feature>
<dbReference type="SUPFAM" id="SSF52540">
    <property type="entry name" value="P-loop containing nucleoside triphosphate hydrolases"/>
    <property type="match status" value="1"/>
</dbReference>
<evidence type="ECO:0000259" key="4">
    <source>
        <dbReference type="Pfam" id="PF05057"/>
    </source>
</evidence>
<dbReference type="InterPro" id="IPR029058">
    <property type="entry name" value="AB_hydrolase_fold"/>
</dbReference>
<dbReference type="InterPro" id="IPR056884">
    <property type="entry name" value="NPHP3-like_N"/>
</dbReference>
<organism evidence="7 8">
    <name type="scientific">Colletotrichum sojae</name>
    <dbReference type="NCBI Taxonomy" id="2175907"/>
    <lineage>
        <taxon>Eukaryota</taxon>
        <taxon>Fungi</taxon>
        <taxon>Dikarya</taxon>
        <taxon>Ascomycota</taxon>
        <taxon>Pezizomycotina</taxon>
        <taxon>Sordariomycetes</taxon>
        <taxon>Hypocreomycetidae</taxon>
        <taxon>Glomerellales</taxon>
        <taxon>Glomerellaceae</taxon>
        <taxon>Colletotrichum</taxon>
        <taxon>Colletotrichum orchidearum species complex</taxon>
    </lineage>
</organism>
<dbReference type="EMBL" id="WIGN01000245">
    <property type="protein sequence ID" value="KAF6803190.1"/>
    <property type="molecule type" value="Genomic_DNA"/>
</dbReference>
<feature type="compositionally biased region" description="Low complexity" evidence="3">
    <location>
        <begin position="7"/>
        <end position="21"/>
    </location>
</feature>
<keyword evidence="8" id="KW-1185">Reference proteome</keyword>
<dbReference type="Pfam" id="PF24883">
    <property type="entry name" value="NPHP3_N"/>
    <property type="match status" value="1"/>
</dbReference>
<dbReference type="AlphaFoldDB" id="A0A8H6IZ69"/>
<evidence type="ECO:0000313" key="8">
    <source>
        <dbReference type="Proteomes" id="UP000652219"/>
    </source>
</evidence>
<keyword evidence="2" id="KW-0677">Repeat</keyword>
<evidence type="ECO:0000259" key="5">
    <source>
        <dbReference type="Pfam" id="PF22939"/>
    </source>
</evidence>
<evidence type="ECO:0000259" key="6">
    <source>
        <dbReference type="Pfam" id="PF24883"/>
    </source>
</evidence>
<feature type="domain" description="DUF676" evidence="4">
    <location>
        <begin position="44"/>
        <end position="187"/>
    </location>
</feature>
<protein>
    <submittedName>
        <fullName evidence="7">Ankyrin repeat protein</fullName>
    </submittedName>
</protein>
<feature type="region of interest" description="Disordered" evidence="3">
    <location>
        <begin position="1"/>
        <end position="23"/>
    </location>
</feature>
<comment type="similarity">
    <text evidence="1">Belongs to the putative lipase ROG1 family.</text>
</comment>
<dbReference type="PANTHER" id="PTHR10039">
    <property type="entry name" value="AMELOGENIN"/>
    <property type="match status" value="1"/>
</dbReference>
<dbReference type="PANTHER" id="PTHR10039:SF14">
    <property type="entry name" value="NACHT DOMAIN-CONTAINING PROTEIN"/>
    <property type="match status" value="1"/>
</dbReference>
<feature type="domain" description="Nephrocystin 3-like N-terminal" evidence="6">
    <location>
        <begin position="320"/>
        <end position="492"/>
    </location>
</feature>
<reference evidence="7 8" key="1">
    <citation type="journal article" date="2020" name="Phytopathology">
        <title>Genome Sequence Resources of Colletotrichum truncatum, C. plurivorum, C. musicola, and C. sojae: Four Species Pathogenic to Soybean (Glycine max).</title>
        <authorList>
            <person name="Rogerio F."/>
            <person name="Boufleur T.R."/>
            <person name="Ciampi-Guillardi M."/>
            <person name="Sukno S.A."/>
            <person name="Thon M.R."/>
            <person name="Massola Junior N.S."/>
            <person name="Baroncelli R."/>
        </authorList>
    </citation>
    <scope>NUCLEOTIDE SEQUENCE [LARGE SCALE GENOMIC DNA]</scope>
    <source>
        <strain evidence="7 8">LFN0009</strain>
    </source>
</reference>
<dbReference type="InterPro" id="IPR027417">
    <property type="entry name" value="P-loop_NTPase"/>
</dbReference>